<organism evidence="1 2">
    <name type="scientific">Pararobbsia silviterrae</name>
    <dbReference type="NCBI Taxonomy" id="1792498"/>
    <lineage>
        <taxon>Bacteria</taxon>
        <taxon>Pseudomonadati</taxon>
        <taxon>Pseudomonadota</taxon>
        <taxon>Betaproteobacteria</taxon>
        <taxon>Burkholderiales</taxon>
        <taxon>Burkholderiaceae</taxon>
        <taxon>Pararobbsia</taxon>
    </lineage>
</organism>
<dbReference type="EMBL" id="RBZU01000013">
    <property type="protein sequence ID" value="RKP47073.1"/>
    <property type="molecule type" value="Genomic_DNA"/>
</dbReference>
<evidence type="ECO:0000313" key="2">
    <source>
        <dbReference type="Proteomes" id="UP000270342"/>
    </source>
</evidence>
<gene>
    <name evidence="1" type="ORF">D7S86_23250</name>
</gene>
<dbReference type="OrthoDB" id="118689at2"/>
<protein>
    <submittedName>
        <fullName evidence="1">Uncharacterized protein</fullName>
    </submittedName>
</protein>
<reference evidence="1 2" key="1">
    <citation type="submission" date="2018-10" db="EMBL/GenBank/DDBJ databases">
        <title>Robbsia sp. DHC34, isolated from soil.</title>
        <authorList>
            <person name="Gao Z.-H."/>
            <person name="Qiu L.-H."/>
        </authorList>
    </citation>
    <scope>NUCLEOTIDE SEQUENCE [LARGE SCALE GENOMIC DNA]</scope>
    <source>
        <strain evidence="1 2">DHC34</strain>
    </source>
</reference>
<dbReference type="Proteomes" id="UP000270342">
    <property type="component" value="Unassembled WGS sequence"/>
</dbReference>
<dbReference type="AlphaFoldDB" id="A0A494XHQ7"/>
<dbReference type="NCBIfam" id="NF040572">
    <property type="entry name" value="heme_bind_FMP"/>
    <property type="match status" value="1"/>
</dbReference>
<name>A0A494XHQ7_9BURK</name>
<dbReference type="RefSeq" id="WP_121089856.1">
    <property type="nucleotide sequence ID" value="NZ_RBZU01000013.1"/>
</dbReference>
<proteinExistence type="predicted"/>
<sequence>MLAANLLQELISGGRYICKSTPSARGNPALGVLGQLPGKWSNTHGFEGHAWNMIALPFGPPGQLGDFRLLVNQANETLDFDLVDLGVPNRGAARQDQHLAALRYLQALDQVAATDGASNANGTVAVPATPDTNDTPKGKFLKPGPGVPPLAPVGIHREPGIFLHLANLTGTGADLTVAGPDLARLANIPHGDVVLAMGNGGSAPAKPGAPDLTNAALLAAFSALPIGIPNPTLANPYLAPYQHFHAAPFQGVFDPSNPLAILNGAIQKVLPGAVILNTTTFTVDSTLNGGIQNIPFIIAQAQAAQVIATFWVQEVQVAEGTRYVLQYAQRVILEFFPRTDGTPGKIQWPHISVNTMIRELP</sequence>
<evidence type="ECO:0000313" key="1">
    <source>
        <dbReference type="EMBL" id="RKP47073.1"/>
    </source>
</evidence>
<accession>A0A494XHQ7</accession>
<keyword evidence="2" id="KW-1185">Reference proteome</keyword>
<dbReference type="InterPro" id="IPR047975">
    <property type="entry name" value="Heme_bind_FMP"/>
</dbReference>
<comment type="caution">
    <text evidence="1">The sequence shown here is derived from an EMBL/GenBank/DDBJ whole genome shotgun (WGS) entry which is preliminary data.</text>
</comment>